<accession>A0A3V9NU90</accession>
<dbReference type="EMBL" id="DAATWA010000018">
    <property type="protein sequence ID" value="HAF0356091.1"/>
    <property type="molecule type" value="Genomic_DNA"/>
</dbReference>
<feature type="domain" description="ABC transporter" evidence="4">
    <location>
        <begin position="53"/>
        <end position="114"/>
    </location>
</feature>
<comment type="caution">
    <text evidence="5">The sequence shown here is derived from an EMBL/GenBank/DDBJ whole genome shotgun (WGS) entry which is preliminary data.</text>
</comment>
<evidence type="ECO:0000256" key="2">
    <source>
        <dbReference type="ARBA" id="ARBA00022967"/>
    </source>
</evidence>
<dbReference type="PANTHER" id="PTHR42794">
    <property type="entry name" value="HEMIN IMPORT ATP-BINDING PROTEIN HMUV"/>
    <property type="match status" value="1"/>
</dbReference>
<keyword evidence="1" id="KW-0813">Transport</keyword>
<gene>
    <name evidence="5" type="ORF">G9F40_003341</name>
</gene>
<keyword evidence="2" id="KW-1278">Translocase</keyword>
<dbReference type="GO" id="GO:0016887">
    <property type="term" value="F:ATP hydrolysis activity"/>
    <property type="evidence" value="ECO:0007669"/>
    <property type="project" value="InterPro"/>
</dbReference>
<dbReference type="SUPFAM" id="SSF52540">
    <property type="entry name" value="P-loop containing nucleoside triphosphate hydrolases"/>
    <property type="match status" value="1"/>
</dbReference>
<reference evidence="5" key="2">
    <citation type="submission" date="2018-07" db="EMBL/GenBank/DDBJ databases">
        <authorList>
            <consortium name="NCBI Pathogen Detection Project"/>
        </authorList>
    </citation>
    <scope>NUCLEOTIDE SEQUENCE</scope>
    <source>
        <strain evidence="5">M86</strain>
    </source>
</reference>
<keyword evidence="5" id="KW-0547">Nucleotide-binding</keyword>
<evidence type="ECO:0000256" key="3">
    <source>
        <dbReference type="ARBA" id="ARBA00037066"/>
    </source>
</evidence>
<reference evidence="5" key="1">
    <citation type="journal article" date="2018" name="Genome Biol.">
        <title>SKESA: strategic k-mer extension for scrupulous assemblies.</title>
        <authorList>
            <person name="Souvorov A."/>
            <person name="Agarwala R."/>
            <person name="Lipman D.J."/>
        </authorList>
    </citation>
    <scope>NUCLEOTIDE SEQUENCE</scope>
    <source>
        <strain evidence="5">M86</strain>
    </source>
</reference>
<name>A0A3V9NU90_SALGL</name>
<dbReference type="InterPro" id="IPR003439">
    <property type="entry name" value="ABC_transporter-like_ATP-bd"/>
</dbReference>
<evidence type="ECO:0000259" key="4">
    <source>
        <dbReference type="Pfam" id="PF00005"/>
    </source>
</evidence>
<organism evidence="5">
    <name type="scientific">Salmonella gallinarum</name>
    <dbReference type="NCBI Taxonomy" id="594"/>
    <lineage>
        <taxon>Bacteria</taxon>
        <taxon>Pseudomonadati</taxon>
        <taxon>Pseudomonadota</taxon>
        <taxon>Gammaproteobacteria</taxon>
        <taxon>Enterobacterales</taxon>
        <taxon>Enterobacteriaceae</taxon>
        <taxon>Salmonella</taxon>
    </lineage>
</organism>
<dbReference type="PANTHER" id="PTHR42794:SF1">
    <property type="entry name" value="HEMIN IMPORT ATP-BINDING PROTEIN HMUV"/>
    <property type="match status" value="1"/>
</dbReference>
<evidence type="ECO:0000313" key="5">
    <source>
        <dbReference type="EMBL" id="HAF0356091.1"/>
    </source>
</evidence>
<dbReference type="InterPro" id="IPR027417">
    <property type="entry name" value="P-loop_NTPase"/>
</dbReference>
<dbReference type="Pfam" id="PF00005">
    <property type="entry name" value="ABC_tran"/>
    <property type="match status" value="1"/>
</dbReference>
<dbReference type="AlphaFoldDB" id="A0A3V9NU90"/>
<keyword evidence="5" id="KW-0067">ATP-binding</keyword>
<comment type="function">
    <text evidence="3">Part of the ABC transporter complex HmuTUV involved in hemin import. Responsible for energy coupling to the transport system.</text>
</comment>
<dbReference type="GO" id="GO:0005524">
    <property type="term" value="F:ATP binding"/>
    <property type="evidence" value="ECO:0007669"/>
    <property type="project" value="UniProtKB-KW"/>
</dbReference>
<protein>
    <submittedName>
        <fullName evidence="5">ATP-binding cassette domain-containing protein</fullName>
    </submittedName>
</protein>
<sequence>MKVGVLMLVILSPLAPISLLSFMERTGGVESIVSQPIDSEELSIAFAERTLIDQLSFTAVPGDFMGIIGTSGSGKSSLIKALSNSSHCYTGTVKLNNVDITPISEDDIQSCLAYHFTNILGKIT</sequence>
<evidence type="ECO:0000256" key="1">
    <source>
        <dbReference type="ARBA" id="ARBA00022448"/>
    </source>
</evidence>
<proteinExistence type="predicted"/>
<dbReference type="Gene3D" id="3.40.50.300">
    <property type="entry name" value="P-loop containing nucleotide triphosphate hydrolases"/>
    <property type="match status" value="1"/>
</dbReference>